<protein>
    <submittedName>
        <fullName evidence="1">Uncharacterized protein</fullName>
    </submittedName>
</protein>
<dbReference type="Proteomes" id="UP001243330">
    <property type="component" value="Unassembled WGS sequence"/>
</dbReference>
<sequence length="109" mass="12552">MVWLDGVLCDRSIQSSGLRSCPNSPSQNRRRSVYIRRQTTAAPFRARWFIGGYARQSALEHSCSNHRSYLSILWFCISCDENRTVSAYQYDIFACFKPVRLSSSQDVFA</sequence>
<evidence type="ECO:0000313" key="2">
    <source>
        <dbReference type="Proteomes" id="UP001243330"/>
    </source>
</evidence>
<accession>A0AAD9A0K8</accession>
<proteinExistence type="predicted"/>
<gene>
    <name evidence="1" type="ORF">CCHR01_18525</name>
</gene>
<organism evidence="1 2">
    <name type="scientific">Colletotrichum chrysophilum</name>
    <dbReference type="NCBI Taxonomy" id="1836956"/>
    <lineage>
        <taxon>Eukaryota</taxon>
        <taxon>Fungi</taxon>
        <taxon>Dikarya</taxon>
        <taxon>Ascomycota</taxon>
        <taxon>Pezizomycotina</taxon>
        <taxon>Sordariomycetes</taxon>
        <taxon>Hypocreomycetidae</taxon>
        <taxon>Glomerellales</taxon>
        <taxon>Glomerellaceae</taxon>
        <taxon>Colletotrichum</taxon>
        <taxon>Colletotrichum gloeosporioides species complex</taxon>
    </lineage>
</organism>
<dbReference type="EMBL" id="JAQOWY010000757">
    <property type="protein sequence ID" value="KAK1838854.1"/>
    <property type="molecule type" value="Genomic_DNA"/>
</dbReference>
<reference evidence="1" key="1">
    <citation type="submission" date="2023-01" db="EMBL/GenBank/DDBJ databases">
        <title>Colletotrichum chrysophilum M932 genome sequence.</title>
        <authorList>
            <person name="Baroncelli R."/>
        </authorList>
    </citation>
    <scope>NUCLEOTIDE SEQUENCE</scope>
    <source>
        <strain evidence="1">M932</strain>
    </source>
</reference>
<keyword evidence="2" id="KW-1185">Reference proteome</keyword>
<dbReference type="AlphaFoldDB" id="A0AAD9A0K8"/>
<name>A0AAD9A0K8_9PEZI</name>
<comment type="caution">
    <text evidence="1">The sequence shown here is derived from an EMBL/GenBank/DDBJ whole genome shotgun (WGS) entry which is preliminary data.</text>
</comment>
<evidence type="ECO:0000313" key="1">
    <source>
        <dbReference type="EMBL" id="KAK1838854.1"/>
    </source>
</evidence>